<feature type="transmembrane region" description="Helical" evidence="1">
    <location>
        <begin position="31"/>
        <end position="59"/>
    </location>
</feature>
<dbReference type="RefSeq" id="WP_285663181.1">
    <property type="nucleotide sequence ID" value="NZ_BSTX01000002.1"/>
</dbReference>
<reference evidence="2" key="1">
    <citation type="submission" date="2023-03" db="EMBL/GenBank/DDBJ databases">
        <title>Actinorhabdospora filicis NBRC 111898.</title>
        <authorList>
            <person name="Ichikawa N."/>
            <person name="Sato H."/>
            <person name="Tonouchi N."/>
        </authorList>
    </citation>
    <scope>NUCLEOTIDE SEQUENCE</scope>
    <source>
        <strain evidence="2">NBRC 111898</strain>
    </source>
</reference>
<evidence type="ECO:0000256" key="1">
    <source>
        <dbReference type="SAM" id="Phobius"/>
    </source>
</evidence>
<sequence>MISICALAVADEGPVEWAPEEPAAGGVLGRVLGRIGCVLILLLPLTVLGLAAYGAYVLLRPS</sequence>
<protein>
    <submittedName>
        <fullName evidence="2">Uncharacterized protein</fullName>
    </submittedName>
</protein>
<evidence type="ECO:0000313" key="2">
    <source>
        <dbReference type="EMBL" id="GLZ78003.1"/>
    </source>
</evidence>
<proteinExistence type="predicted"/>
<gene>
    <name evidence="2" type="ORF">Afil01_28100</name>
</gene>
<dbReference type="AlphaFoldDB" id="A0A9W6SKN8"/>
<keyword evidence="1" id="KW-0812">Transmembrane</keyword>
<name>A0A9W6SKN8_9ACTN</name>
<organism evidence="2 3">
    <name type="scientific">Actinorhabdospora filicis</name>
    <dbReference type="NCBI Taxonomy" id="1785913"/>
    <lineage>
        <taxon>Bacteria</taxon>
        <taxon>Bacillati</taxon>
        <taxon>Actinomycetota</taxon>
        <taxon>Actinomycetes</taxon>
        <taxon>Micromonosporales</taxon>
        <taxon>Micromonosporaceae</taxon>
        <taxon>Actinorhabdospora</taxon>
    </lineage>
</organism>
<accession>A0A9W6SKN8</accession>
<dbReference type="Proteomes" id="UP001165079">
    <property type="component" value="Unassembled WGS sequence"/>
</dbReference>
<evidence type="ECO:0000313" key="3">
    <source>
        <dbReference type="Proteomes" id="UP001165079"/>
    </source>
</evidence>
<dbReference type="EMBL" id="BSTX01000002">
    <property type="protein sequence ID" value="GLZ78003.1"/>
    <property type="molecule type" value="Genomic_DNA"/>
</dbReference>
<keyword evidence="3" id="KW-1185">Reference proteome</keyword>
<keyword evidence="1" id="KW-0472">Membrane</keyword>
<keyword evidence="1" id="KW-1133">Transmembrane helix</keyword>
<comment type="caution">
    <text evidence="2">The sequence shown here is derived from an EMBL/GenBank/DDBJ whole genome shotgun (WGS) entry which is preliminary data.</text>
</comment>